<accession>A0A1G9TWW1</accession>
<dbReference type="Proteomes" id="UP000198704">
    <property type="component" value="Unassembled WGS sequence"/>
</dbReference>
<dbReference type="AlphaFoldDB" id="A0A1G9TWW1"/>
<feature type="transmembrane region" description="Helical" evidence="5">
    <location>
        <begin position="295"/>
        <end position="314"/>
    </location>
</feature>
<dbReference type="PANTHER" id="PTHR10283">
    <property type="entry name" value="SOLUTE CARRIER FAMILY 13 MEMBER"/>
    <property type="match status" value="1"/>
</dbReference>
<keyword evidence="2 5" id="KW-0812">Transmembrane</keyword>
<dbReference type="InterPro" id="IPR001898">
    <property type="entry name" value="SLC13A/DASS"/>
</dbReference>
<proteinExistence type="predicted"/>
<name>A0A1G9TWW1_9HYPH</name>
<feature type="transmembrane region" description="Helical" evidence="5">
    <location>
        <begin position="334"/>
        <end position="360"/>
    </location>
</feature>
<feature type="transmembrane region" description="Helical" evidence="5">
    <location>
        <begin position="372"/>
        <end position="395"/>
    </location>
</feature>
<gene>
    <name evidence="6" type="ORF">SAMN05216360_102331</name>
</gene>
<keyword evidence="4 5" id="KW-0472">Membrane</keyword>
<evidence type="ECO:0000313" key="6">
    <source>
        <dbReference type="EMBL" id="SDM52219.1"/>
    </source>
</evidence>
<feature type="transmembrane region" description="Helical" evidence="5">
    <location>
        <begin position="193"/>
        <end position="219"/>
    </location>
</feature>
<feature type="transmembrane region" description="Helical" evidence="5">
    <location>
        <begin position="415"/>
        <end position="435"/>
    </location>
</feature>
<dbReference type="EMBL" id="FNHS01000002">
    <property type="protein sequence ID" value="SDM52219.1"/>
    <property type="molecule type" value="Genomic_DNA"/>
</dbReference>
<protein>
    <submittedName>
        <fullName evidence="6">Di-and tricarboxylate transporter</fullName>
    </submittedName>
</protein>
<sequence length="442" mass="46060">MRSSELGDRVGVVATVPATAALLMLCMGLWATALLPEVVTALSFFGSAMLLRLGSATTVFSGFSTSAFWLVLSGMVVGQGMTRTGLGARMANLLARRLSGSYAQLIAGLVLLSFLIAFVMPSNLGRIALMIPVTLALCDAFGLAPGRPGRSGAILAVGVATPILSAAILPANVPNLVMAGSAERLLDLHFSYLSYFLLHAPVLALVKGAILIALIVWLFPDRLDSSTRALPALPPLSALERRLTTILAATLALWMTDSLHGLAPAWVGLAAAVTCLLPRIGVLPPEAFQQVNLRTCFYIAALLGLVALVNETGLGERLGHLLLAVAPLEPGAPAQNFAVLTGMATILTLLVTANGAPALYTALAGEMTGASGLSPMAVVSLQVMGYATVFFPYQAPPIVVASELGGVRLRDTTRLTLSFGLAGLIVAAPLDYAWWRLLGQLK</sequence>
<keyword evidence="3 5" id="KW-1133">Transmembrane helix</keyword>
<feature type="transmembrane region" description="Helical" evidence="5">
    <location>
        <begin position="153"/>
        <end position="173"/>
    </location>
</feature>
<organism evidence="6 7">
    <name type="scientific">Methylobacterium phyllostachyos</name>
    <dbReference type="NCBI Taxonomy" id="582672"/>
    <lineage>
        <taxon>Bacteria</taxon>
        <taxon>Pseudomonadati</taxon>
        <taxon>Pseudomonadota</taxon>
        <taxon>Alphaproteobacteria</taxon>
        <taxon>Hyphomicrobiales</taxon>
        <taxon>Methylobacteriaceae</taxon>
        <taxon>Methylobacterium</taxon>
    </lineage>
</organism>
<evidence type="ECO:0000256" key="2">
    <source>
        <dbReference type="ARBA" id="ARBA00022692"/>
    </source>
</evidence>
<keyword evidence="7" id="KW-1185">Reference proteome</keyword>
<evidence type="ECO:0000256" key="3">
    <source>
        <dbReference type="ARBA" id="ARBA00022989"/>
    </source>
</evidence>
<feature type="transmembrane region" description="Helical" evidence="5">
    <location>
        <begin position="262"/>
        <end position="283"/>
    </location>
</feature>
<feature type="transmembrane region" description="Helical" evidence="5">
    <location>
        <begin position="53"/>
        <end position="77"/>
    </location>
</feature>
<dbReference type="STRING" id="582672.SAMN05216360_102331"/>
<reference evidence="7" key="1">
    <citation type="submission" date="2016-10" db="EMBL/GenBank/DDBJ databases">
        <authorList>
            <person name="Varghese N."/>
            <person name="Submissions S."/>
        </authorList>
    </citation>
    <scope>NUCLEOTIDE SEQUENCE [LARGE SCALE GENOMIC DNA]</scope>
    <source>
        <strain evidence="7">BL47</strain>
    </source>
</reference>
<evidence type="ECO:0000256" key="5">
    <source>
        <dbReference type="SAM" id="Phobius"/>
    </source>
</evidence>
<feature type="transmembrane region" description="Helical" evidence="5">
    <location>
        <begin position="12"/>
        <end position="33"/>
    </location>
</feature>
<evidence type="ECO:0000313" key="7">
    <source>
        <dbReference type="Proteomes" id="UP000198704"/>
    </source>
</evidence>
<dbReference type="GO" id="GO:0005886">
    <property type="term" value="C:plasma membrane"/>
    <property type="evidence" value="ECO:0007669"/>
    <property type="project" value="TreeGrafter"/>
</dbReference>
<dbReference type="GO" id="GO:0022857">
    <property type="term" value="F:transmembrane transporter activity"/>
    <property type="evidence" value="ECO:0007669"/>
    <property type="project" value="InterPro"/>
</dbReference>
<evidence type="ECO:0000256" key="1">
    <source>
        <dbReference type="ARBA" id="ARBA00004141"/>
    </source>
</evidence>
<feature type="transmembrane region" description="Helical" evidence="5">
    <location>
        <begin position="98"/>
        <end position="121"/>
    </location>
</feature>
<comment type="subcellular location">
    <subcellularLocation>
        <location evidence="1">Membrane</location>
        <topology evidence="1">Multi-pass membrane protein</topology>
    </subcellularLocation>
</comment>
<evidence type="ECO:0000256" key="4">
    <source>
        <dbReference type="ARBA" id="ARBA00023136"/>
    </source>
</evidence>
<dbReference type="Pfam" id="PF00939">
    <property type="entry name" value="Na_sulph_symp"/>
    <property type="match status" value="1"/>
</dbReference>